<proteinExistence type="predicted"/>
<evidence type="ECO:0000313" key="2">
    <source>
        <dbReference type="Proteomes" id="UP000299102"/>
    </source>
</evidence>
<accession>A0A4C1TR10</accession>
<protein>
    <submittedName>
        <fullName evidence="1">Uncharacterized protein</fullName>
    </submittedName>
</protein>
<dbReference type="AlphaFoldDB" id="A0A4C1TR10"/>
<dbReference type="EMBL" id="BGZK01000079">
    <property type="protein sequence ID" value="GBP16407.1"/>
    <property type="molecule type" value="Genomic_DNA"/>
</dbReference>
<reference evidence="1 2" key="1">
    <citation type="journal article" date="2019" name="Commun. Biol.">
        <title>The bagworm genome reveals a unique fibroin gene that provides high tensile strength.</title>
        <authorList>
            <person name="Kono N."/>
            <person name="Nakamura H."/>
            <person name="Ohtoshi R."/>
            <person name="Tomita M."/>
            <person name="Numata K."/>
            <person name="Arakawa K."/>
        </authorList>
    </citation>
    <scope>NUCLEOTIDE SEQUENCE [LARGE SCALE GENOMIC DNA]</scope>
</reference>
<comment type="caution">
    <text evidence="1">The sequence shown here is derived from an EMBL/GenBank/DDBJ whole genome shotgun (WGS) entry which is preliminary data.</text>
</comment>
<name>A0A4C1TR10_EUMVA</name>
<sequence>MTYDMTQRFLDLTPTSKINDNNIFRKILSKTPAAECLPSGRDRRGVIVEGAGAPITSMTALTPVAYLNVIYHIYVINQRARTLYL</sequence>
<evidence type="ECO:0000313" key="1">
    <source>
        <dbReference type="EMBL" id="GBP16407.1"/>
    </source>
</evidence>
<organism evidence="1 2">
    <name type="scientific">Eumeta variegata</name>
    <name type="common">Bagworm moth</name>
    <name type="synonym">Eumeta japonica</name>
    <dbReference type="NCBI Taxonomy" id="151549"/>
    <lineage>
        <taxon>Eukaryota</taxon>
        <taxon>Metazoa</taxon>
        <taxon>Ecdysozoa</taxon>
        <taxon>Arthropoda</taxon>
        <taxon>Hexapoda</taxon>
        <taxon>Insecta</taxon>
        <taxon>Pterygota</taxon>
        <taxon>Neoptera</taxon>
        <taxon>Endopterygota</taxon>
        <taxon>Lepidoptera</taxon>
        <taxon>Glossata</taxon>
        <taxon>Ditrysia</taxon>
        <taxon>Tineoidea</taxon>
        <taxon>Psychidae</taxon>
        <taxon>Oiketicinae</taxon>
        <taxon>Eumeta</taxon>
    </lineage>
</organism>
<dbReference type="Proteomes" id="UP000299102">
    <property type="component" value="Unassembled WGS sequence"/>
</dbReference>
<keyword evidence="2" id="KW-1185">Reference proteome</keyword>
<gene>
    <name evidence="1" type="ORF">EVAR_9988_1</name>
</gene>